<organism evidence="2 3">
    <name type="scientific">Halalkalibacter suaedae</name>
    <dbReference type="NCBI Taxonomy" id="2822140"/>
    <lineage>
        <taxon>Bacteria</taxon>
        <taxon>Bacillati</taxon>
        <taxon>Bacillota</taxon>
        <taxon>Bacilli</taxon>
        <taxon>Bacillales</taxon>
        <taxon>Bacillaceae</taxon>
        <taxon>Halalkalibacter</taxon>
    </lineage>
</organism>
<dbReference type="EMBL" id="JAGKSQ010000001">
    <property type="protein sequence ID" value="MBP3950118.1"/>
    <property type="molecule type" value="Genomic_DNA"/>
</dbReference>
<comment type="caution">
    <text evidence="2">The sequence shown here is derived from an EMBL/GenBank/DDBJ whole genome shotgun (WGS) entry which is preliminary data.</text>
</comment>
<gene>
    <name evidence="2" type="ORF">J7W16_03160</name>
</gene>
<reference evidence="2" key="1">
    <citation type="submission" date="2021-03" db="EMBL/GenBank/DDBJ databases">
        <title>Bacillus suaedae sp. nov., isolated from Suaeda aralocaspica.</title>
        <authorList>
            <person name="Lei R.F.R."/>
        </authorList>
    </citation>
    <scope>NUCLEOTIDE SEQUENCE</scope>
    <source>
        <strain evidence="2">YZJH907-2</strain>
    </source>
</reference>
<sequence length="45" mass="5194">MEKIKVKSRPSEKPEIKLLKSRTKRLLITLIPIALAVLIMYGARF</sequence>
<evidence type="ECO:0000313" key="2">
    <source>
        <dbReference type="EMBL" id="MBP3950118.1"/>
    </source>
</evidence>
<name>A0A940WTV6_9BACI</name>
<keyword evidence="1" id="KW-0472">Membrane</keyword>
<keyword evidence="3" id="KW-1185">Reference proteome</keyword>
<accession>A0A940WTV6</accession>
<evidence type="ECO:0000313" key="3">
    <source>
        <dbReference type="Proteomes" id="UP000678228"/>
    </source>
</evidence>
<dbReference type="RefSeq" id="WP_210595731.1">
    <property type="nucleotide sequence ID" value="NZ_JAGKSQ010000001.1"/>
</dbReference>
<keyword evidence="1" id="KW-1133">Transmembrane helix</keyword>
<dbReference type="Proteomes" id="UP000678228">
    <property type="component" value="Unassembled WGS sequence"/>
</dbReference>
<protein>
    <submittedName>
        <fullName evidence="2">Uncharacterized protein</fullName>
    </submittedName>
</protein>
<dbReference type="AlphaFoldDB" id="A0A940WTV6"/>
<feature type="transmembrane region" description="Helical" evidence="1">
    <location>
        <begin position="26"/>
        <end position="43"/>
    </location>
</feature>
<evidence type="ECO:0000256" key="1">
    <source>
        <dbReference type="SAM" id="Phobius"/>
    </source>
</evidence>
<proteinExistence type="predicted"/>
<keyword evidence="1" id="KW-0812">Transmembrane</keyword>